<accession>A0ABW2C1A9</accession>
<protein>
    <submittedName>
        <fullName evidence="1">Uncharacterized protein</fullName>
    </submittedName>
</protein>
<reference evidence="2" key="1">
    <citation type="journal article" date="2019" name="Int. J. Syst. Evol. Microbiol.">
        <title>The Global Catalogue of Microorganisms (GCM) 10K type strain sequencing project: providing services to taxonomists for standard genome sequencing and annotation.</title>
        <authorList>
            <consortium name="The Broad Institute Genomics Platform"/>
            <consortium name="The Broad Institute Genome Sequencing Center for Infectious Disease"/>
            <person name="Wu L."/>
            <person name="Ma J."/>
        </authorList>
    </citation>
    <scope>NUCLEOTIDE SEQUENCE [LARGE SCALE GENOMIC DNA]</scope>
    <source>
        <strain evidence="2">KCTC 32255</strain>
    </source>
</reference>
<dbReference type="EMBL" id="JBHSXX010000001">
    <property type="protein sequence ID" value="MFC6868385.1"/>
    <property type="molecule type" value="Genomic_DNA"/>
</dbReference>
<proteinExistence type="predicted"/>
<sequence length="94" mass="9862">MRGRVVHVTVPEPHIIGPGGPEWLFRGVFDDDLRLIGVPAGQGAPATVALRVVDAVEPTYPEVTAYFSPEVAREVAGALMAAAENAERGRGGEA</sequence>
<dbReference type="RefSeq" id="WP_345398537.1">
    <property type="nucleotide sequence ID" value="NZ_BAABLA010000028.1"/>
</dbReference>
<keyword evidence="2" id="KW-1185">Reference proteome</keyword>
<gene>
    <name evidence="1" type="ORF">ACFQGD_14670</name>
</gene>
<organism evidence="1 2">
    <name type="scientific">Haloechinothrix salitolerans</name>
    <dbReference type="NCBI Taxonomy" id="926830"/>
    <lineage>
        <taxon>Bacteria</taxon>
        <taxon>Bacillati</taxon>
        <taxon>Actinomycetota</taxon>
        <taxon>Actinomycetes</taxon>
        <taxon>Pseudonocardiales</taxon>
        <taxon>Pseudonocardiaceae</taxon>
        <taxon>Haloechinothrix</taxon>
    </lineage>
</organism>
<comment type="caution">
    <text evidence="1">The sequence shown here is derived from an EMBL/GenBank/DDBJ whole genome shotgun (WGS) entry which is preliminary data.</text>
</comment>
<name>A0ABW2C1A9_9PSEU</name>
<dbReference type="Proteomes" id="UP001596337">
    <property type="component" value="Unassembled WGS sequence"/>
</dbReference>
<evidence type="ECO:0000313" key="2">
    <source>
        <dbReference type="Proteomes" id="UP001596337"/>
    </source>
</evidence>
<evidence type="ECO:0000313" key="1">
    <source>
        <dbReference type="EMBL" id="MFC6868385.1"/>
    </source>
</evidence>